<dbReference type="AlphaFoldDB" id="A0AAV3XF28"/>
<evidence type="ECO:0000313" key="2">
    <source>
        <dbReference type="Proteomes" id="UP001050975"/>
    </source>
</evidence>
<evidence type="ECO:0000313" key="1">
    <source>
        <dbReference type="EMBL" id="GET38977.1"/>
    </source>
</evidence>
<name>A0AAV3XF28_9CYAN</name>
<dbReference type="EMBL" id="BLAY01000056">
    <property type="protein sequence ID" value="GET38977.1"/>
    <property type="molecule type" value="Genomic_DNA"/>
</dbReference>
<proteinExistence type="predicted"/>
<dbReference type="Proteomes" id="UP001050975">
    <property type="component" value="Unassembled WGS sequence"/>
</dbReference>
<keyword evidence="2" id="KW-1185">Reference proteome</keyword>
<sequence>MFESISMDLSCSPWKLISGRVSAKVQDMNNTMSGRLPMIGSREHHRYFAETDNFKVSRAPTQRCGSVYGQFNGHDISFQPHQ</sequence>
<organism evidence="1 2">
    <name type="scientific">Microseira wollei NIES-4236</name>
    <dbReference type="NCBI Taxonomy" id="2530354"/>
    <lineage>
        <taxon>Bacteria</taxon>
        <taxon>Bacillati</taxon>
        <taxon>Cyanobacteriota</taxon>
        <taxon>Cyanophyceae</taxon>
        <taxon>Oscillatoriophycideae</taxon>
        <taxon>Aerosakkonematales</taxon>
        <taxon>Aerosakkonemataceae</taxon>
        <taxon>Microseira</taxon>
    </lineage>
</organism>
<dbReference type="RefSeq" id="WP_226583717.1">
    <property type="nucleotide sequence ID" value="NZ_BLAY01000056.1"/>
</dbReference>
<gene>
    <name evidence="1" type="ORF">MiSe_37370</name>
</gene>
<accession>A0AAV3XF28</accession>
<protein>
    <submittedName>
        <fullName evidence="1">Uncharacterized protein</fullName>
    </submittedName>
</protein>
<comment type="caution">
    <text evidence="1">The sequence shown here is derived from an EMBL/GenBank/DDBJ whole genome shotgun (WGS) entry which is preliminary data.</text>
</comment>
<reference evidence="1" key="1">
    <citation type="submission" date="2019-10" db="EMBL/GenBank/DDBJ databases">
        <title>Draft genome sequece of Microseira wollei NIES-4236.</title>
        <authorList>
            <person name="Yamaguchi H."/>
            <person name="Suzuki S."/>
            <person name="Kawachi M."/>
        </authorList>
    </citation>
    <scope>NUCLEOTIDE SEQUENCE</scope>
    <source>
        <strain evidence="1">NIES-4236</strain>
    </source>
</reference>